<dbReference type="InterPro" id="IPR000722">
    <property type="entry name" value="RNA_pol_asu"/>
</dbReference>
<evidence type="ECO:0000256" key="5">
    <source>
        <dbReference type="ARBA" id="ARBA00023163"/>
    </source>
</evidence>
<dbReference type="Gene3D" id="2.40.40.20">
    <property type="match status" value="1"/>
</dbReference>
<dbReference type="GO" id="GO:0000428">
    <property type="term" value="C:DNA-directed RNA polymerase complex"/>
    <property type="evidence" value="ECO:0007669"/>
    <property type="project" value="UniProtKB-KW"/>
</dbReference>
<comment type="caution">
    <text evidence="7">The sequence shown here is derived from an EMBL/GenBank/DDBJ whole genome shotgun (WGS) entry which is preliminary data.</text>
</comment>
<dbReference type="EC" id="2.7.7.6" evidence="1"/>
<evidence type="ECO:0000256" key="2">
    <source>
        <dbReference type="ARBA" id="ARBA00022478"/>
    </source>
</evidence>
<evidence type="ECO:0000256" key="1">
    <source>
        <dbReference type="ARBA" id="ARBA00012418"/>
    </source>
</evidence>
<protein>
    <recommendedName>
        <fullName evidence="1">DNA-directed RNA polymerase</fullName>
        <ecNumber evidence="1">2.7.7.6</ecNumber>
    </recommendedName>
</protein>
<dbReference type="EMBL" id="BMAO01000638">
    <property type="protein sequence ID" value="GFQ68157.1"/>
    <property type="molecule type" value="Genomic_DNA"/>
</dbReference>
<dbReference type="SMART" id="SM00663">
    <property type="entry name" value="RPOLA_N"/>
    <property type="match status" value="1"/>
</dbReference>
<keyword evidence="8" id="KW-1185">Reference proteome</keyword>
<dbReference type="Pfam" id="PF00623">
    <property type="entry name" value="RNA_pol_Rpb1_2"/>
    <property type="match status" value="1"/>
</dbReference>
<dbReference type="GO" id="GO:0003677">
    <property type="term" value="F:DNA binding"/>
    <property type="evidence" value="ECO:0007669"/>
    <property type="project" value="InterPro"/>
</dbReference>
<dbReference type="PANTHER" id="PTHR19376">
    <property type="entry name" value="DNA-DIRECTED RNA POLYMERASE"/>
    <property type="match status" value="1"/>
</dbReference>
<name>A0A8X6F2E6_TRICU</name>
<evidence type="ECO:0000256" key="3">
    <source>
        <dbReference type="ARBA" id="ARBA00022679"/>
    </source>
</evidence>
<keyword evidence="4" id="KW-0548">Nucleotidyltransferase</keyword>
<proteinExistence type="predicted"/>
<dbReference type="OrthoDB" id="7645575at2759"/>
<evidence type="ECO:0000313" key="8">
    <source>
        <dbReference type="Proteomes" id="UP000887116"/>
    </source>
</evidence>
<dbReference type="GO" id="GO:0031981">
    <property type="term" value="C:nuclear lumen"/>
    <property type="evidence" value="ECO:0007669"/>
    <property type="project" value="UniProtKB-ARBA"/>
</dbReference>
<dbReference type="AlphaFoldDB" id="A0A8X6F2E6"/>
<evidence type="ECO:0000256" key="4">
    <source>
        <dbReference type="ARBA" id="ARBA00022695"/>
    </source>
</evidence>
<dbReference type="InterPro" id="IPR045867">
    <property type="entry name" value="DNA-dir_RpoC_beta_prime"/>
</dbReference>
<dbReference type="SUPFAM" id="SSF64484">
    <property type="entry name" value="beta and beta-prime subunits of DNA dependent RNA-polymerase"/>
    <property type="match status" value="1"/>
</dbReference>
<keyword evidence="5" id="KW-0804">Transcription</keyword>
<accession>A0A8X6F2E6</accession>
<dbReference type="GO" id="GO:0006351">
    <property type="term" value="P:DNA-templated transcription"/>
    <property type="evidence" value="ECO:0007669"/>
    <property type="project" value="InterPro"/>
</dbReference>
<keyword evidence="2" id="KW-0240">DNA-directed RNA polymerase</keyword>
<evidence type="ECO:0000313" key="7">
    <source>
        <dbReference type="EMBL" id="GFQ68157.1"/>
    </source>
</evidence>
<dbReference type="Proteomes" id="UP000887116">
    <property type="component" value="Unassembled WGS sequence"/>
</dbReference>
<evidence type="ECO:0000259" key="6">
    <source>
        <dbReference type="SMART" id="SM00663"/>
    </source>
</evidence>
<reference evidence="7" key="1">
    <citation type="submission" date="2020-07" db="EMBL/GenBank/DDBJ databases">
        <title>Multicomponent nature underlies the extraordinary mechanical properties of spider dragline silk.</title>
        <authorList>
            <person name="Kono N."/>
            <person name="Nakamura H."/>
            <person name="Mori M."/>
            <person name="Yoshida Y."/>
            <person name="Ohtoshi R."/>
            <person name="Malay A.D."/>
            <person name="Moran D.A.P."/>
            <person name="Tomita M."/>
            <person name="Numata K."/>
            <person name="Arakawa K."/>
        </authorList>
    </citation>
    <scope>NUCLEOTIDE SEQUENCE</scope>
</reference>
<keyword evidence="3" id="KW-0808">Transferase</keyword>
<sequence length="598" mass="69928">MDEDFTFLDNRPIVPRARESARWPYLWATTGRLIDLHENVSKYVLENMTEDWKKINDAIESLNITTLIYVEKRPDALFQMHKEEYTISLLKPTDCKIRLTPPEMIHLLKAWRNKHTFSNTCSTCCRKLDFGSFNFKTCCNQFYYLKTRSNHPVESIAVETRRYTFALPHLLKHTSSDQEFVVFNDPLYWQVSTTLIYEKVMKFVMGHPMTRRTQDVQPPEKSHFFYKQLQEAPLNHGSMVRRSCGKTTLMRQYVFGKRCILSMRGTISADSSLEPNELRVSTKLTHLVGQHVLVNRMPSLQPENVLDLKVVGTWQADCFGLPLEVLESLHADFDGDEINVWIFENMQSRAECMFLLNSRFQMGSKITGLKLSPCQDMLVVFYLMYDRINFLPYKDPHKDLKKTFRTLYDLYGSEKTYQWFNEMRLYYLDVLQNQIVFATTLEEILNLVERAKKSFSKFQKKIPEGCLTTQVLSKAKGSFYHLYQMVGSIGYQHYNINIKNSFWDGLNPCEAVAHATTSFDALLQSGKIWEPGYGYSKSVYNLQGLYVDYRGRLMDGKRMIEKDVLNTMDCTDLLSDGAFLELIRTKLKCRKRKYSNIN</sequence>
<organism evidence="7 8">
    <name type="scientific">Trichonephila clavata</name>
    <name type="common">Joro spider</name>
    <name type="synonym">Nephila clavata</name>
    <dbReference type="NCBI Taxonomy" id="2740835"/>
    <lineage>
        <taxon>Eukaryota</taxon>
        <taxon>Metazoa</taxon>
        <taxon>Ecdysozoa</taxon>
        <taxon>Arthropoda</taxon>
        <taxon>Chelicerata</taxon>
        <taxon>Arachnida</taxon>
        <taxon>Araneae</taxon>
        <taxon>Araneomorphae</taxon>
        <taxon>Entelegynae</taxon>
        <taxon>Araneoidea</taxon>
        <taxon>Nephilidae</taxon>
        <taxon>Trichonephila</taxon>
    </lineage>
</organism>
<dbReference type="GO" id="GO:0003899">
    <property type="term" value="F:DNA-directed RNA polymerase activity"/>
    <property type="evidence" value="ECO:0007669"/>
    <property type="project" value="UniProtKB-EC"/>
</dbReference>
<gene>
    <name evidence="7" type="primary">AVEN_127065_1</name>
    <name evidence="7" type="ORF">TNCT_729811</name>
</gene>
<dbReference type="InterPro" id="IPR006592">
    <property type="entry name" value="RNA_pol_N"/>
</dbReference>
<feature type="domain" description="RNA polymerase N-terminal" evidence="6">
    <location>
        <begin position="181"/>
        <end position="385"/>
    </location>
</feature>